<evidence type="ECO:0000313" key="6">
    <source>
        <dbReference type="Proteomes" id="UP001163624"/>
    </source>
</evidence>
<dbReference type="RefSeq" id="WP_081884542.1">
    <property type="nucleotide sequence ID" value="NZ_CP113432.1"/>
</dbReference>
<dbReference type="Proteomes" id="UP001163624">
    <property type="component" value="Chromosome"/>
</dbReference>
<dbReference type="EMBL" id="CP113432">
    <property type="protein sequence ID" value="WAI47774.1"/>
    <property type="molecule type" value="Genomic_DNA"/>
</dbReference>
<comment type="similarity">
    <text evidence="1">Belongs to the type-I restriction system S methylase family.</text>
</comment>
<name>A0ABY6ZSK4_9PSED</name>
<dbReference type="PANTHER" id="PTHR30408:SF12">
    <property type="entry name" value="TYPE I RESTRICTION ENZYME MJAVIII SPECIFICITY SUBUNIT"/>
    <property type="match status" value="1"/>
</dbReference>
<evidence type="ECO:0000256" key="3">
    <source>
        <dbReference type="ARBA" id="ARBA00023125"/>
    </source>
</evidence>
<evidence type="ECO:0000313" key="5">
    <source>
        <dbReference type="EMBL" id="WAI47774.1"/>
    </source>
</evidence>
<dbReference type="InterPro" id="IPR000055">
    <property type="entry name" value="Restrct_endonuc_typeI_TRD"/>
</dbReference>
<protein>
    <submittedName>
        <fullName evidence="5">Restriction endonuclease subunit S</fullName>
        <ecNumber evidence="5">3.1.21.-</ecNumber>
    </submittedName>
</protein>
<dbReference type="SUPFAM" id="SSF116734">
    <property type="entry name" value="DNA methylase specificity domain"/>
    <property type="match status" value="2"/>
</dbReference>
<keyword evidence="5" id="KW-0255">Endonuclease</keyword>
<dbReference type="GO" id="GO:0016787">
    <property type="term" value="F:hydrolase activity"/>
    <property type="evidence" value="ECO:0007669"/>
    <property type="project" value="UniProtKB-KW"/>
</dbReference>
<evidence type="ECO:0000256" key="1">
    <source>
        <dbReference type="ARBA" id="ARBA00010923"/>
    </source>
</evidence>
<dbReference type="Gene3D" id="3.90.220.20">
    <property type="entry name" value="DNA methylase specificity domains"/>
    <property type="match status" value="2"/>
</dbReference>
<dbReference type="InterPro" id="IPR044946">
    <property type="entry name" value="Restrct_endonuc_typeI_TRD_sf"/>
</dbReference>
<keyword evidence="5" id="KW-0540">Nuclease</keyword>
<keyword evidence="5" id="KW-0378">Hydrolase</keyword>
<evidence type="ECO:0000256" key="2">
    <source>
        <dbReference type="ARBA" id="ARBA00022747"/>
    </source>
</evidence>
<dbReference type="EC" id="3.1.21.-" evidence="5"/>
<reference evidence="5" key="1">
    <citation type="submission" date="2022-11" db="EMBL/GenBank/DDBJ databases">
        <title>Pseudomonas triclosanedens sp. nov., a triclosan degrader isolated from activated sludge.</title>
        <authorList>
            <person name="Yin Y."/>
            <person name="Lu Z."/>
        </authorList>
    </citation>
    <scope>NUCLEOTIDE SEQUENCE</scope>
    <source>
        <strain evidence="5">ZM23</strain>
    </source>
</reference>
<keyword evidence="6" id="KW-1185">Reference proteome</keyword>
<dbReference type="PANTHER" id="PTHR30408">
    <property type="entry name" value="TYPE-1 RESTRICTION ENZYME ECOKI SPECIFICITY PROTEIN"/>
    <property type="match status" value="1"/>
</dbReference>
<proteinExistence type="inferred from homology"/>
<feature type="domain" description="Type I restriction modification DNA specificity" evidence="4">
    <location>
        <begin position="221"/>
        <end position="395"/>
    </location>
</feature>
<keyword evidence="3" id="KW-0238">DNA-binding</keyword>
<feature type="domain" description="Type I restriction modification DNA specificity" evidence="4">
    <location>
        <begin position="7"/>
        <end position="188"/>
    </location>
</feature>
<dbReference type="InterPro" id="IPR052021">
    <property type="entry name" value="Type-I_RS_S_subunit"/>
</dbReference>
<keyword evidence="2" id="KW-0680">Restriction system</keyword>
<sequence>MTAETSWEEVNLEDYVDLVAGYPFKSAGYTDDQNDVRLLRGDNVAQGELRWDKAKRWPVADYQRYDAFHLREGDIILAMDRPWISAGLKYARIKRSDTPALLVQRVARLRGAKTLQTDYLRCIIGSPGFTDYVLSILTGVNVPHISARDIKRFRFLLPPVAVQKKISIVITSYDDLIENNTRRIEILEEMARRLYEEWFVQFRFPGHEEVEFKESELGLIPEGWGVVKLEEVCDLITDGAHKSPPTAETGMPMASVKDMHDWGVDVSKCRRISQSDYDELVRNNCKPMVGDILVAKDGSYLKHIFSVEKDQDLVLLSSIAILRPANKSVSDLLVCLLRHPETIARMKGCVSGVAIPRIILKDFRKFQIVLPDQGLQEAWLAIASPLMRLCRKLVEKNTNLRAQRDLLLPKLISGEIDVSDIPMPT</sequence>
<organism evidence="5 6">
    <name type="scientific">Pseudomonas triclosanedens</name>
    <dbReference type="NCBI Taxonomy" id="2961893"/>
    <lineage>
        <taxon>Bacteria</taxon>
        <taxon>Pseudomonadati</taxon>
        <taxon>Pseudomonadota</taxon>
        <taxon>Gammaproteobacteria</taxon>
        <taxon>Pseudomonadales</taxon>
        <taxon>Pseudomonadaceae</taxon>
        <taxon>Pseudomonas</taxon>
    </lineage>
</organism>
<dbReference type="CDD" id="cd17259">
    <property type="entry name" value="RMtype1_S_StySKI-TRD2-CR2_like"/>
    <property type="match status" value="1"/>
</dbReference>
<dbReference type="Pfam" id="PF01420">
    <property type="entry name" value="Methylase_S"/>
    <property type="match status" value="2"/>
</dbReference>
<evidence type="ECO:0000259" key="4">
    <source>
        <dbReference type="Pfam" id="PF01420"/>
    </source>
</evidence>
<accession>A0ABY6ZSK4</accession>
<dbReference type="GO" id="GO:0004519">
    <property type="term" value="F:endonuclease activity"/>
    <property type="evidence" value="ECO:0007669"/>
    <property type="project" value="UniProtKB-KW"/>
</dbReference>
<gene>
    <name evidence="5" type="ORF">OU419_18575</name>
</gene>